<keyword evidence="3" id="KW-1185">Reference proteome</keyword>
<protein>
    <submittedName>
        <fullName evidence="2">Uncharacterized protein</fullName>
    </submittedName>
</protein>
<evidence type="ECO:0000256" key="1">
    <source>
        <dbReference type="SAM" id="MobiDB-lite"/>
    </source>
</evidence>
<organism evidence="3">
    <name type="scientific">Perkinsus marinus (strain ATCC 50983 / TXsc)</name>
    <dbReference type="NCBI Taxonomy" id="423536"/>
    <lineage>
        <taxon>Eukaryota</taxon>
        <taxon>Sar</taxon>
        <taxon>Alveolata</taxon>
        <taxon>Perkinsozoa</taxon>
        <taxon>Perkinsea</taxon>
        <taxon>Perkinsida</taxon>
        <taxon>Perkinsidae</taxon>
        <taxon>Perkinsus</taxon>
    </lineage>
</organism>
<name>C5LTB5_PERM5</name>
<dbReference type="InParanoid" id="C5LTB5"/>
<evidence type="ECO:0000313" key="3">
    <source>
        <dbReference type="Proteomes" id="UP000007800"/>
    </source>
</evidence>
<dbReference type="AlphaFoldDB" id="C5LTB5"/>
<dbReference type="EMBL" id="GG685288">
    <property type="protein sequence ID" value="EER00083.1"/>
    <property type="molecule type" value="Genomic_DNA"/>
</dbReference>
<reference evidence="2 3" key="1">
    <citation type="submission" date="2008-07" db="EMBL/GenBank/DDBJ databases">
        <authorList>
            <person name="El-Sayed N."/>
            <person name="Caler E."/>
            <person name="Inman J."/>
            <person name="Amedeo P."/>
            <person name="Hass B."/>
            <person name="Wortman J."/>
        </authorList>
    </citation>
    <scope>NUCLEOTIDE SEQUENCE [LARGE SCALE GENOMIC DNA]</scope>
    <source>
        <strain evidence="3">ATCC 50983 / TXsc</strain>
    </source>
</reference>
<sequence>MEPLASLSVSKKGALTWVENYGLKEKAKWLKLDGHKSTKASPYFKLPDGRIGFFIAYHAVVLGNGITVLHDLRDYHDSRIFTGARPIDSPTSSDDEIPPSYEDAIGGEYQ</sequence>
<dbReference type="Proteomes" id="UP000007800">
    <property type="component" value="Unassembled WGS sequence"/>
</dbReference>
<evidence type="ECO:0000313" key="2">
    <source>
        <dbReference type="EMBL" id="EER00083.1"/>
    </source>
</evidence>
<dbReference type="RefSeq" id="XP_002767365.1">
    <property type="nucleotide sequence ID" value="XM_002767319.1"/>
</dbReference>
<proteinExistence type="predicted"/>
<feature type="region of interest" description="Disordered" evidence="1">
    <location>
        <begin position="83"/>
        <end position="110"/>
    </location>
</feature>
<gene>
    <name evidence="2" type="ORF">Pmar_PMAR024560</name>
</gene>
<dbReference type="GeneID" id="9049778"/>
<accession>C5LTB5</accession>